<dbReference type="EMBL" id="CM039439">
    <property type="protein sequence ID" value="KAI4296680.1"/>
    <property type="molecule type" value="Genomic_DNA"/>
</dbReference>
<protein>
    <submittedName>
        <fullName evidence="1">Uncharacterized protein</fullName>
    </submittedName>
</protein>
<sequence length="264" mass="29602">MHPKLNDMEEEESYSYAMQLASSIALPMVLKAVIELKVFDIMAKSGPDAKLSAMDIAAQTTSKNPEAATMLDRMLRLLATYSVLHCSLVEDQQKLGSFQRLYSLNSVSKYFVEDDDGMSLGNYTALLHDKVFLDSWSQLKEAVVEGGIPFNRVHGCHAFEYPRGCQWILYDWSDERCLKCLKNCYDAIPQDGKVIIVEAVAPILPETSSAAKNISYLDALMMTQIPGGKERTKQEFLELAIAAGFNSVKFDCNVCNQWVIEFLK</sequence>
<organism evidence="1 2">
    <name type="scientific">Bauhinia variegata</name>
    <name type="common">Purple orchid tree</name>
    <name type="synonym">Phanera variegata</name>
    <dbReference type="NCBI Taxonomy" id="167791"/>
    <lineage>
        <taxon>Eukaryota</taxon>
        <taxon>Viridiplantae</taxon>
        <taxon>Streptophyta</taxon>
        <taxon>Embryophyta</taxon>
        <taxon>Tracheophyta</taxon>
        <taxon>Spermatophyta</taxon>
        <taxon>Magnoliopsida</taxon>
        <taxon>eudicotyledons</taxon>
        <taxon>Gunneridae</taxon>
        <taxon>Pentapetalae</taxon>
        <taxon>rosids</taxon>
        <taxon>fabids</taxon>
        <taxon>Fabales</taxon>
        <taxon>Fabaceae</taxon>
        <taxon>Cercidoideae</taxon>
        <taxon>Cercideae</taxon>
        <taxon>Bauhiniinae</taxon>
        <taxon>Bauhinia</taxon>
    </lineage>
</organism>
<evidence type="ECO:0000313" key="2">
    <source>
        <dbReference type="Proteomes" id="UP000828941"/>
    </source>
</evidence>
<comment type="caution">
    <text evidence="1">The sequence shown here is derived from an EMBL/GenBank/DDBJ whole genome shotgun (WGS) entry which is preliminary data.</text>
</comment>
<reference evidence="1 2" key="1">
    <citation type="journal article" date="2022" name="DNA Res.">
        <title>Chromosomal-level genome assembly of the orchid tree Bauhinia variegata (Leguminosae; Cercidoideae) supports the allotetraploid origin hypothesis of Bauhinia.</title>
        <authorList>
            <person name="Zhong Y."/>
            <person name="Chen Y."/>
            <person name="Zheng D."/>
            <person name="Pang J."/>
            <person name="Liu Y."/>
            <person name="Luo S."/>
            <person name="Meng S."/>
            <person name="Qian L."/>
            <person name="Wei D."/>
            <person name="Dai S."/>
            <person name="Zhou R."/>
        </authorList>
    </citation>
    <scope>NUCLEOTIDE SEQUENCE [LARGE SCALE GENOMIC DNA]</scope>
    <source>
        <strain evidence="1">BV-YZ2020</strain>
    </source>
</reference>
<proteinExistence type="predicted"/>
<evidence type="ECO:0000313" key="1">
    <source>
        <dbReference type="EMBL" id="KAI4296680.1"/>
    </source>
</evidence>
<gene>
    <name evidence="1" type="ORF">L6164_036621</name>
</gene>
<accession>A0ACB9KHH7</accession>
<name>A0ACB9KHH7_BAUVA</name>
<keyword evidence="2" id="KW-1185">Reference proteome</keyword>
<dbReference type="Proteomes" id="UP000828941">
    <property type="component" value="Chromosome 14"/>
</dbReference>